<evidence type="ECO:0000256" key="4">
    <source>
        <dbReference type="ARBA" id="ARBA00022797"/>
    </source>
</evidence>
<keyword evidence="5 6" id="KW-0378">Hydrolase</keyword>
<dbReference type="PRINTS" id="PR00412">
    <property type="entry name" value="EPOXHYDRLASE"/>
</dbReference>
<evidence type="ECO:0000256" key="2">
    <source>
        <dbReference type="ARBA" id="ARBA00004111"/>
    </source>
</evidence>
<feature type="active site" description="Nucleophile" evidence="7">
    <location>
        <position position="225"/>
    </location>
</feature>
<dbReference type="InterPro" id="IPR010497">
    <property type="entry name" value="Epoxide_hydro_N"/>
</dbReference>
<keyword evidence="8" id="KW-0732">Signal</keyword>
<evidence type="ECO:0000313" key="10">
    <source>
        <dbReference type="RefSeq" id="XP_013165642.1"/>
    </source>
</evidence>
<feature type="signal peptide" evidence="8">
    <location>
        <begin position="1"/>
        <end position="19"/>
    </location>
</feature>
<dbReference type="PANTHER" id="PTHR21661">
    <property type="entry name" value="EPOXIDE HYDROLASE 1-RELATED"/>
    <property type="match status" value="1"/>
</dbReference>
<reference evidence="10" key="1">
    <citation type="submission" date="2025-08" db="UniProtKB">
        <authorList>
            <consortium name="RefSeq"/>
        </authorList>
    </citation>
    <scope>IDENTIFICATION</scope>
</reference>
<dbReference type="PANTHER" id="PTHR21661:SF35">
    <property type="entry name" value="EPOXIDE HYDROLASE"/>
    <property type="match status" value="1"/>
</dbReference>
<dbReference type="AlphaFoldDB" id="A0AAJ6Z5E4"/>
<dbReference type="InterPro" id="IPR000639">
    <property type="entry name" value="Epox_hydrolase-like"/>
</dbReference>
<dbReference type="GO" id="GO:0005789">
    <property type="term" value="C:endoplasmic reticulum membrane"/>
    <property type="evidence" value="ECO:0007669"/>
    <property type="project" value="UniProtKB-SubCell"/>
</dbReference>
<feature type="chain" id="PRO_5042469675" description="Epoxide hydrolase" evidence="8">
    <location>
        <begin position="20"/>
        <end position="462"/>
    </location>
</feature>
<sequence>MARLLFVLLLVVLGAPVYFLFFKSPPSAPEIDLDEWWGPDQLKTKQDTSIKPFKIKFDETMIKDLKDRLKSHRPYIPPLEGVGFEYGFNSKQMNSWVKYWAEEYPFAAREQLFNKYPQFKTNIQGLDIHFIRVKPEVPAGVQTVPLLLLHGWPGSVREFDAAIPLLTAVSKDRDFALELIVPSLPGYGFSSPAVRPGLGADKMAVVFRNLMHRLGFKKFYVQGGDWGGIITGNMATLFPQDILGYHSNIVFSMTPRTTLIQILGSIYPPLVVSSDLADRMYPLTQKFSNLVEEMGYLHIQSTKPDTVGVALTDSPSGLLAYILEKFSTWTKPEYKLLADGGLYSKFTKEQLIDNLMMYWATNSITTSMRLYSETFNKRYTGLKLDEVPTPVPTWLLQAKNEISYLPGWIVKSKYVNLINETIVNDGGHFFAMEMPKFFAEDVLKAIGEFRKWHKQNNIKTEL</sequence>
<evidence type="ECO:0000256" key="7">
    <source>
        <dbReference type="PIRSR" id="PIRSR001112-1"/>
    </source>
</evidence>
<dbReference type="RefSeq" id="XP_013165642.1">
    <property type="nucleotide sequence ID" value="XM_013310188.1"/>
</dbReference>
<dbReference type="InterPro" id="IPR016292">
    <property type="entry name" value="Epoxide_hydrolase"/>
</dbReference>
<dbReference type="Gene3D" id="3.40.50.1820">
    <property type="entry name" value="alpha/beta hydrolase"/>
    <property type="match status" value="1"/>
</dbReference>
<keyword evidence="6" id="KW-0256">Endoplasmic reticulum</keyword>
<feature type="active site" description="Proton donor" evidence="7">
    <location>
        <position position="371"/>
    </location>
</feature>
<name>A0AAJ6Z5E4_PAPXU</name>
<proteinExistence type="inferred from homology"/>
<gene>
    <name evidence="10" type="primary">LOC106116373</name>
</gene>
<comment type="subcellular location">
    <subcellularLocation>
        <location evidence="6">Endoplasmic reticulum membrane</location>
    </subcellularLocation>
    <subcellularLocation>
        <location evidence="2">Microsome membrane</location>
        <topology evidence="2">Single-pass membrane protein</topology>
    </subcellularLocation>
</comment>
<accession>A0AAJ6Z5E4</accession>
<evidence type="ECO:0000256" key="1">
    <source>
        <dbReference type="ARBA" id="ARBA00000221"/>
    </source>
</evidence>
<dbReference type="Proteomes" id="UP000694872">
    <property type="component" value="Unplaced"/>
</dbReference>
<evidence type="ECO:0000256" key="3">
    <source>
        <dbReference type="ARBA" id="ARBA00010088"/>
    </source>
</evidence>
<protein>
    <recommendedName>
        <fullName evidence="6">Epoxide hydrolase</fullName>
        <ecNumber evidence="6">3.3.2.9</ecNumber>
    </recommendedName>
</protein>
<evidence type="ECO:0000256" key="5">
    <source>
        <dbReference type="ARBA" id="ARBA00022801"/>
    </source>
</evidence>
<organism evidence="10">
    <name type="scientific">Papilio xuthus</name>
    <name type="common">Asian swallowtail butterfly</name>
    <dbReference type="NCBI Taxonomy" id="66420"/>
    <lineage>
        <taxon>Eukaryota</taxon>
        <taxon>Metazoa</taxon>
        <taxon>Ecdysozoa</taxon>
        <taxon>Arthropoda</taxon>
        <taxon>Hexapoda</taxon>
        <taxon>Insecta</taxon>
        <taxon>Pterygota</taxon>
        <taxon>Neoptera</taxon>
        <taxon>Endopterygota</taxon>
        <taxon>Lepidoptera</taxon>
        <taxon>Glossata</taxon>
        <taxon>Ditrysia</taxon>
        <taxon>Papilionoidea</taxon>
        <taxon>Papilionidae</taxon>
        <taxon>Papilioninae</taxon>
        <taxon>Papilio</taxon>
    </lineage>
</organism>
<comment type="function">
    <text evidence="6">Catalyzes juvenile hormone hydrolysis.</text>
</comment>
<dbReference type="GeneID" id="106116373"/>
<feature type="domain" description="Epoxide hydrolase N-terminal" evidence="9">
    <location>
        <begin position="50"/>
        <end position="159"/>
    </location>
</feature>
<evidence type="ECO:0000259" key="9">
    <source>
        <dbReference type="Pfam" id="PF06441"/>
    </source>
</evidence>
<dbReference type="Pfam" id="PF06441">
    <property type="entry name" value="EHN"/>
    <property type="match status" value="1"/>
</dbReference>
<keyword evidence="4 6" id="KW-0058">Aromatic hydrocarbons catabolism</keyword>
<comment type="similarity">
    <text evidence="3 6">Belongs to the peptidase S33 family.</text>
</comment>
<dbReference type="KEGG" id="pxu:106116373"/>
<keyword evidence="6" id="KW-0472">Membrane</keyword>
<evidence type="ECO:0000256" key="6">
    <source>
        <dbReference type="PIRNR" id="PIRNR001112"/>
    </source>
</evidence>
<comment type="catalytic activity">
    <reaction evidence="6">
        <text>cis-stilbene oxide + H2O = (1R,2R)-hydrobenzoin</text>
        <dbReference type="Rhea" id="RHEA:23900"/>
        <dbReference type="ChEBI" id="CHEBI:15377"/>
        <dbReference type="ChEBI" id="CHEBI:50004"/>
        <dbReference type="ChEBI" id="CHEBI:50014"/>
        <dbReference type="EC" id="3.3.2.9"/>
    </reaction>
</comment>
<dbReference type="PIRSF" id="PIRSF001112">
    <property type="entry name" value="Epoxide_hydrolase"/>
    <property type="match status" value="1"/>
</dbReference>
<comment type="catalytic activity">
    <reaction evidence="1 6">
        <text>1-(4-methoxyphenyl)-N-methyl-N-[(3-methyloxetan-3-yl)methyl]methanamine + H2O = 2-{[(4-methoxybenzyl)(methyl)amino]methyl}-2-methylpropane-1,3-diol</text>
        <dbReference type="Rhea" id="RHEA:55764"/>
        <dbReference type="ChEBI" id="CHEBI:15377"/>
        <dbReference type="ChEBI" id="CHEBI:139161"/>
        <dbReference type="ChEBI" id="CHEBI:139164"/>
        <dbReference type="EC" id="3.3.2.9"/>
    </reaction>
</comment>
<dbReference type="InterPro" id="IPR029058">
    <property type="entry name" value="AB_hydrolase_fold"/>
</dbReference>
<dbReference type="SUPFAM" id="SSF53474">
    <property type="entry name" value="alpha/beta-Hydrolases"/>
    <property type="match status" value="1"/>
</dbReference>
<dbReference type="GO" id="GO:0033961">
    <property type="term" value="F:cis-stilbene-oxide hydrolase activity"/>
    <property type="evidence" value="ECO:0007669"/>
    <property type="project" value="UniProtKB-UniRule"/>
</dbReference>
<evidence type="ECO:0000256" key="8">
    <source>
        <dbReference type="SAM" id="SignalP"/>
    </source>
</evidence>
<dbReference type="EC" id="3.3.2.9" evidence="6"/>
<dbReference type="GO" id="GO:0097176">
    <property type="term" value="P:epoxide metabolic process"/>
    <property type="evidence" value="ECO:0007669"/>
    <property type="project" value="TreeGrafter"/>
</dbReference>
<feature type="active site" description="Proton acceptor" evidence="7">
    <location>
        <position position="428"/>
    </location>
</feature>